<protein>
    <submittedName>
        <fullName evidence="2">Uncharacterized protein</fullName>
    </submittedName>
</protein>
<evidence type="ECO:0000313" key="2">
    <source>
        <dbReference type="EMBL" id="VVT14592.1"/>
    </source>
</evidence>
<reference evidence="2 3" key="1">
    <citation type="submission" date="2019-09" db="EMBL/GenBank/DDBJ databases">
        <authorList>
            <person name="Dittami M. S."/>
        </authorList>
    </citation>
    <scope>NUCLEOTIDE SEQUENCE [LARGE SCALE GENOMIC DNA]</scope>
    <source>
        <strain evidence="2">SPHINGO391</strain>
    </source>
</reference>
<evidence type="ECO:0000313" key="3">
    <source>
        <dbReference type="Proteomes" id="UP000326857"/>
    </source>
</evidence>
<name>A0A5E7ZB89_9SPHN</name>
<sequence>MIRPLIFREGLHITQSCMAVLRMAAACAGRDNVGHRPERRHRSSPSFKAARRGKGGAHGQGDRE</sequence>
<feature type="region of interest" description="Disordered" evidence="1">
    <location>
        <begin position="30"/>
        <end position="64"/>
    </location>
</feature>
<gene>
    <name evidence="2" type="ORF">SPHINGO391_440246</name>
</gene>
<evidence type="ECO:0000256" key="1">
    <source>
        <dbReference type="SAM" id="MobiDB-lite"/>
    </source>
</evidence>
<proteinExistence type="predicted"/>
<accession>A0A5E7ZB89</accession>
<dbReference type="EMBL" id="CABVLI010000039">
    <property type="protein sequence ID" value="VVT14592.1"/>
    <property type="molecule type" value="Genomic_DNA"/>
</dbReference>
<organism evidence="2 3">
    <name type="scientific">Sphingomonas aurantiaca</name>
    <dbReference type="NCBI Taxonomy" id="185949"/>
    <lineage>
        <taxon>Bacteria</taxon>
        <taxon>Pseudomonadati</taxon>
        <taxon>Pseudomonadota</taxon>
        <taxon>Alphaproteobacteria</taxon>
        <taxon>Sphingomonadales</taxon>
        <taxon>Sphingomonadaceae</taxon>
        <taxon>Sphingomonas</taxon>
    </lineage>
</organism>
<dbReference type="Proteomes" id="UP000326857">
    <property type="component" value="Unassembled WGS sequence"/>
</dbReference>
<dbReference type="AlphaFoldDB" id="A0A5E7ZB89"/>
<feature type="compositionally biased region" description="Basic residues" evidence="1">
    <location>
        <begin position="37"/>
        <end position="55"/>
    </location>
</feature>